<evidence type="ECO:0000313" key="1">
    <source>
        <dbReference type="EMBL" id="NKE60684.1"/>
    </source>
</evidence>
<protein>
    <submittedName>
        <fullName evidence="1">Uncharacterized protein</fullName>
    </submittedName>
</protein>
<accession>A0ABX1FNT2</accession>
<dbReference type="RefSeq" id="WP_167977346.1">
    <property type="nucleotide sequence ID" value="NZ_VSRL01000132.1"/>
</dbReference>
<comment type="caution">
    <text evidence="1">The sequence shown here is derived from an EMBL/GenBank/DDBJ whole genome shotgun (WGS) entry which is preliminary data.</text>
</comment>
<dbReference type="Proteomes" id="UP001515943">
    <property type="component" value="Unassembled WGS sequence"/>
</dbReference>
<sequence>MDDAGKAESARLPELVNWKCVRMVPWHLLAPLVGDEHATVSDATGTSKVSAELTLVRTKGGDLIVAGGEVFVPTVDFGVPRLLAAHALSHGEELSGSRP</sequence>
<keyword evidence="2" id="KW-1185">Reference proteome</keyword>
<organism evidence="1 2">
    <name type="scientific">Lentzea indica</name>
    <dbReference type="NCBI Taxonomy" id="2604800"/>
    <lineage>
        <taxon>Bacteria</taxon>
        <taxon>Bacillati</taxon>
        <taxon>Actinomycetota</taxon>
        <taxon>Actinomycetes</taxon>
        <taxon>Pseudonocardiales</taxon>
        <taxon>Pseudonocardiaceae</taxon>
        <taxon>Lentzea</taxon>
    </lineage>
</organism>
<proteinExistence type="predicted"/>
<gene>
    <name evidence="1" type="ORF">FXN61_29400</name>
</gene>
<dbReference type="EMBL" id="VSRL01000132">
    <property type="protein sequence ID" value="NKE60684.1"/>
    <property type="molecule type" value="Genomic_DNA"/>
</dbReference>
<name>A0ABX1FNT2_9PSEU</name>
<reference evidence="1 2" key="1">
    <citation type="submission" date="2019-08" db="EMBL/GenBank/DDBJ databases">
        <title>Lentzea from Indian Himalayas.</title>
        <authorList>
            <person name="Mandal S."/>
            <person name="Mallick Gupta A."/>
            <person name="Maiti P.K."/>
            <person name="Sarkar J."/>
            <person name="Mandal S."/>
        </authorList>
    </citation>
    <scope>NUCLEOTIDE SEQUENCE [LARGE SCALE GENOMIC DNA]</scope>
    <source>
        <strain evidence="1 2">PSKA42</strain>
    </source>
</reference>
<evidence type="ECO:0000313" key="2">
    <source>
        <dbReference type="Proteomes" id="UP001515943"/>
    </source>
</evidence>